<dbReference type="EMBL" id="JAURVH010001520">
    <property type="protein sequence ID" value="KAK5924749.1"/>
    <property type="molecule type" value="Genomic_DNA"/>
</dbReference>
<accession>A0AAN8DM08</accession>
<gene>
    <name evidence="1" type="ORF">CgunFtcFv8_017335</name>
</gene>
<comment type="caution">
    <text evidence="1">The sequence shown here is derived from an EMBL/GenBank/DDBJ whole genome shotgun (WGS) entry which is preliminary data.</text>
</comment>
<keyword evidence="2" id="KW-1185">Reference proteome</keyword>
<dbReference type="AlphaFoldDB" id="A0AAN8DM08"/>
<proteinExistence type="predicted"/>
<evidence type="ECO:0000313" key="1">
    <source>
        <dbReference type="EMBL" id="KAK5924749.1"/>
    </source>
</evidence>
<sequence length="107" mass="11486">MQLSEAQCGVQSEDTLPSAAYLCGSSVRVSVGWRQMGGDGRLCLGTGASRDWTLSSEVSCRADPRTDQECSRLISCKGAVDPRKEKQMSLQEDTDGSFGICFLCALV</sequence>
<dbReference type="Proteomes" id="UP001331515">
    <property type="component" value="Unassembled WGS sequence"/>
</dbReference>
<organism evidence="1 2">
    <name type="scientific">Champsocephalus gunnari</name>
    <name type="common">Mackerel icefish</name>
    <dbReference type="NCBI Taxonomy" id="52237"/>
    <lineage>
        <taxon>Eukaryota</taxon>
        <taxon>Metazoa</taxon>
        <taxon>Chordata</taxon>
        <taxon>Craniata</taxon>
        <taxon>Vertebrata</taxon>
        <taxon>Euteleostomi</taxon>
        <taxon>Actinopterygii</taxon>
        <taxon>Neopterygii</taxon>
        <taxon>Teleostei</taxon>
        <taxon>Neoteleostei</taxon>
        <taxon>Acanthomorphata</taxon>
        <taxon>Eupercaria</taxon>
        <taxon>Perciformes</taxon>
        <taxon>Notothenioidei</taxon>
        <taxon>Channichthyidae</taxon>
        <taxon>Champsocephalus</taxon>
    </lineage>
</organism>
<evidence type="ECO:0000313" key="2">
    <source>
        <dbReference type="Proteomes" id="UP001331515"/>
    </source>
</evidence>
<name>A0AAN8DM08_CHAGU</name>
<reference evidence="1 2" key="1">
    <citation type="journal article" date="2023" name="Mol. Biol. Evol.">
        <title>Genomics of Secondarily Temperate Adaptation in the Only Non-Antarctic Icefish.</title>
        <authorList>
            <person name="Rivera-Colon A.G."/>
            <person name="Rayamajhi N."/>
            <person name="Minhas B.F."/>
            <person name="Madrigal G."/>
            <person name="Bilyk K.T."/>
            <person name="Yoon V."/>
            <person name="Hune M."/>
            <person name="Gregory S."/>
            <person name="Cheng C.H.C."/>
            <person name="Catchen J.M."/>
        </authorList>
    </citation>
    <scope>NUCLEOTIDE SEQUENCE [LARGE SCALE GENOMIC DNA]</scope>
    <source>
        <tissue evidence="1">White muscle</tissue>
    </source>
</reference>
<protein>
    <submittedName>
        <fullName evidence="1">Uncharacterized protein</fullName>
    </submittedName>
</protein>